<dbReference type="InterPro" id="IPR001388">
    <property type="entry name" value="Synaptobrevin-like"/>
</dbReference>
<evidence type="ECO:0000313" key="7">
    <source>
        <dbReference type="Proteomes" id="UP000070412"/>
    </source>
</evidence>
<dbReference type="OrthoDB" id="6511117at2759"/>
<dbReference type="SUPFAM" id="SSF58038">
    <property type="entry name" value="SNARE fusion complex"/>
    <property type="match status" value="1"/>
</dbReference>
<name>A0A834VBU4_SARSC</name>
<evidence type="ECO:0000313" key="5">
    <source>
        <dbReference type="EMBL" id="KAF7489584.1"/>
    </source>
</evidence>
<accession>A0A834VBU4</accession>
<evidence type="ECO:0000256" key="3">
    <source>
        <dbReference type="SAM" id="Phobius"/>
    </source>
</evidence>
<dbReference type="EMBL" id="WVUK01000064">
    <property type="protein sequence ID" value="KAF7489584.1"/>
    <property type="molecule type" value="Genomic_DNA"/>
</dbReference>
<feature type="transmembrane region" description="Helical" evidence="3">
    <location>
        <begin position="93"/>
        <end position="112"/>
    </location>
</feature>
<dbReference type="PANTHER" id="PTHR45701">
    <property type="entry name" value="SYNAPTOBREVIN FAMILY MEMBER"/>
    <property type="match status" value="1"/>
</dbReference>
<organism evidence="5">
    <name type="scientific">Sarcoptes scabiei</name>
    <name type="common">Itch mite</name>
    <name type="synonym">Acarus scabiei</name>
    <dbReference type="NCBI Taxonomy" id="52283"/>
    <lineage>
        <taxon>Eukaryota</taxon>
        <taxon>Metazoa</taxon>
        <taxon>Ecdysozoa</taxon>
        <taxon>Arthropoda</taxon>
        <taxon>Chelicerata</taxon>
        <taxon>Arachnida</taxon>
        <taxon>Acari</taxon>
        <taxon>Acariformes</taxon>
        <taxon>Sarcoptiformes</taxon>
        <taxon>Astigmata</taxon>
        <taxon>Psoroptidia</taxon>
        <taxon>Sarcoptoidea</taxon>
        <taxon>Sarcoptidae</taxon>
        <taxon>Sarcoptinae</taxon>
        <taxon>Sarcoptes</taxon>
    </lineage>
</organism>
<evidence type="ECO:0000259" key="4">
    <source>
        <dbReference type="PROSITE" id="PS50892"/>
    </source>
</evidence>
<evidence type="ECO:0000256" key="1">
    <source>
        <dbReference type="PROSITE-ProRule" id="PRU00290"/>
    </source>
</evidence>
<keyword evidence="1" id="KW-0175">Coiled coil</keyword>
<dbReference type="PRINTS" id="PR00219">
    <property type="entry name" value="SYNAPTOBREVN"/>
</dbReference>
<keyword evidence="7" id="KW-1185">Reference proteome</keyword>
<dbReference type="GO" id="GO:0016020">
    <property type="term" value="C:membrane"/>
    <property type="evidence" value="ECO:0007669"/>
    <property type="project" value="InterPro"/>
</dbReference>
<dbReference type="Proteomes" id="UP000070412">
    <property type="component" value="Unassembled WGS sequence"/>
</dbReference>
<feature type="compositionally biased region" description="Polar residues" evidence="2">
    <location>
        <begin position="1"/>
        <end position="20"/>
    </location>
</feature>
<dbReference type="PIRSF" id="PIRSF005409">
    <property type="entry name" value="Synaptobrevin_euk"/>
    <property type="match status" value="1"/>
</dbReference>
<dbReference type="Gene3D" id="1.20.5.110">
    <property type="match status" value="1"/>
</dbReference>
<dbReference type="InterPro" id="IPR016444">
    <property type="entry name" value="Synaptobrevin/VAMP"/>
</dbReference>
<reference evidence="5" key="2">
    <citation type="submission" date="2020-01" db="EMBL/GenBank/DDBJ databases">
        <authorList>
            <person name="Korhonen P.K.K."/>
            <person name="Guangxu M.G."/>
            <person name="Wang T.W."/>
            <person name="Stroehlein A.J.S."/>
            <person name="Young N.D."/>
            <person name="Ang C.-S.A."/>
            <person name="Fernando D.W.F."/>
            <person name="Lu H.L."/>
            <person name="Taylor S.T."/>
            <person name="Ehtesham M.E.M."/>
            <person name="Najaraj S.H.N."/>
            <person name="Harsha G.H.G."/>
            <person name="Madugundu A.M."/>
            <person name="Renuse S.R."/>
            <person name="Holt D.H."/>
            <person name="Pandey A.P."/>
            <person name="Papenfuss A.P."/>
            <person name="Gasser R.B.G."/>
            <person name="Fischer K.F."/>
        </authorList>
    </citation>
    <scope>NUCLEOTIDE SEQUENCE</scope>
    <source>
        <strain evidence="5">SSS_KF_BRIS2020</strain>
    </source>
</reference>
<evidence type="ECO:0000313" key="6">
    <source>
        <dbReference type="EnsemblMetazoa" id="KAF7489584.1"/>
    </source>
</evidence>
<keyword evidence="3" id="KW-0472">Membrane</keyword>
<dbReference type="Pfam" id="PF00957">
    <property type="entry name" value="Synaptobrevin"/>
    <property type="match status" value="1"/>
</dbReference>
<keyword evidence="3" id="KW-1133">Transmembrane helix</keyword>
<gene>
    <name evidence="5" type="ORF">SSS_1748</name>
</gene>
<feature type="region of interest" description="Disordered" evidence="2">
    <location>
        <begin position="1"/>
        <end position="28"/>
    </location>
</feature>
<dbReference type="GO" id="GO:0016192">
    <property type="term" value="P:vesicle-mediated transport"/>
    <property type="evidence" value="ECO:0007669"/>
    <property type="project" value="InterPro"/>
</dbReference>
<feature type="domain" description="V-SNARE coiled-coil homology" evidence="4">
    <location>
        <begin position="29"/>
        <end position="89"/>
    </location>
</feature>
<sequence>MSSSSGNNPSKIDMSSTMADQSLPKKDSKIEKLQEHVDEVSNIMQMNIDKIMERGSNLDNLQTRSEYLANNAIEYRTITTNLQRKMWWRNMKINVIVGLIIIVILIIIIVSVTKK</sequence>
<proteinExistence type="predicted"/>
<dbReference type="PROSITE" id="PS50892">
    <property type="entry name" value="V_SNARE"/>
    <property type="match status" value="1"/>
</dbReference>
<evidence type="ECO:0000256" key="2">
    <source>
        <dbReference type="SAM" id="MobiDB-lite"/>
    </source>
</evidence>
<dbReference type="InterPro" id="IPR042855">
    <property type="entry name" value="V_SNARE_CC"/>
</dbReference>
<protein>
    <submittedName>
        <fullName evidence="5">Synaptobrevin</fullName>
    </submittedName>
</protein>
<keyword evidence="3" id="KW-0812">Transmembrane</keyword>
<reference evidence="6" key="3">
    <citation type="submission" date="2022-06" db="UniProtKB">
        <authorList>
            <consortium name="EnsemblMetazoa"/>
        </authorList>
    </citation>
    <scope>IDENTIFICATION</scope>
</reference>
<dbReference type="EnsemblMetazoa" id="SSS_1748s_mrna">
    <property type="protein sequence ID" value="KAF7489584.1"/>
    <property type="gene ID" value="SSS_1748"/>
</dbReference>
<reference evidence="7" key="1">
    <citation type="journal article" date="2020" name="PLoS Negl. Trop. Dis.">
        <title>High-quality nuclear genome for Sarcoptes scabiei-A critical resource for a neglected parasite.</title>
        <authorList>
            <person name="Korhonen P.K."/>
            <person name="Gasser R.B."/>
            <person name="Ma G."/>
            <person name="Wang T."/>
            <person name="Stroehlein A.J."/>
            <person name="Young N.D."/>
            <person name="Ang C.S."/>
            <person name="Fernando D.D."/>
            <person name="Lu H.C."/>
            <person name="Taylor S."/>
            <person name="Reynolds S.L."/>
            <person name="Mofiz E."/>
            <person name="Najaraj S.H."/>
            <person name="Gowda H."/>
            <person name="Madugundu A."/>
            <person name="Renuse S."/>
            <person name="Holt D."/>
            <person name="Pandey A."/>
            <person name="Papenfuss A.T."/>
            <person name="Fischer K."/>
        </authorList>
    </citation>
    <scope>NUCLEOTIDE SEQUENCE [LARGE SCALE GENOMIC DNA]</scope>
</reference>
<dbReference type="AlphaFoldDB" id="A0A834VBU4"/>